<dbReference type="EMBL" id="SRLO01000871">
    <property type="protein sequence ID" value="TNN45034.1"/>
    <property type="molecule type" value="Genomic_DNA"/>
</dbReference>
<evidence type="ECO:0000313" key="3">
    <source>
        <dbReference type="Proteomes" id="UP000314294"/>
    </source>
</evidence>
<comment type="caution">
    <text evidence="2">The sequence shown here is derived from an EMBL/GenBank/DDBJ whole genome shotgun (WGS) entry which is preliminary data.</text>
</comment>
<proteinExistence type="predicted"/>
<feature type="compositionally biased region" description="Low complexity" evidence="1">
    <location>
        <begin position="17"/>
        <end position="31"/>
    </location>
</feature>
<dbReference type="OrthoDB" id="635774at2759"/>
<feature type="compositionally biased region" description="Polar residues" evidence="1">
    <location>
        <begin position="65"/>
        <end position="78"/>
    </location>
</feature>
<evidence type="ECO:0000256" key="1">
    <source>
        <dbReference type="SAM" id="MobiDB-lite"/>
    </source>
</evidence>
<accession>A0A4Z2FWX1</accession>
<feature type="region of interest" description="Disordered" evidence="1">
    <location>
        <begin position="61"/>
        <end position="89"/>
    </location>
</feature>
<name>A0A4Z2FWX1_9TELE</name>
<organism evidence="2 3">
    <name type="scientific">Liparis tanakae</name>
    <name type="common">Tanaka's snailfish</name>
    <dbReference type="NCBI Taxonomy" id="230148"/>
    <lineage>
        <taxon>Eukaryota</taxon>
        <taxon>Metazoa</taxon>
        <taxon>Chordata</taxon>
        <taxon>Craniata</taxon>
        <taxon>Vertebrata</taxon>
        <taxon>Euteleostomi</taxon>
        <taxon>Actinopterygii</taxon>
        <taxon>Neopterygii</taxon>
        <taxon>Teleostei</taxon>
        <taxon>Neoteleostei</taxon>
        <taxon>Acanthomorphata</taxon>
        <taxon>Eupercaria</taxon>
        <taxon>Perciformes</taxon>
        <taxon>Cottioidei</taxon>
        <taxon>Cottales</taxon>
        <taxon>Liparidae</taxon>
        <taxon>Liparis</taxon>
    </lineage>
</organism>
<dbReference type="AlphaFoldDB" id="A0A4Z2FWX1"/>
<gene>
    <name evidence="2" type="ORF">EYF80_044781</name>
</gene>
<sequence>MDDYDDGGGGDGVHVDVAASSSSSSSSSGLKRLGVSLGLKLRPWEGSCGVRSTRSEVSLIDFTDDSFSSATPSPLTETTTRRQPDDDTLKDTASILDWPLPQPCYDAVTSELEDQSEDQEVRSINKEFSDEAAAPGGLFAASRSESQSADFFQELQREVRRTLLSTV</sequence>
<dbReference type="Proteomes" id="UP000314294">
    <property type="component" value="Unassembled WGS sequence"/>
</dbReference>
<keyword evidence="3" id="KW-1185">Reference proteome</keyword>
<feature type="region of interest" description="Disordered" evidence="1">
    <location>
        <begin position="1"/>
        <end position="31"/>
    </location>
</feature>
<evidence type="ECO:0000313" key="2">
    <source>
        <dbReference type="EMBL" id="TNN45034.1"/>
    </source>
</evidence>
<protein>
    <submittedName>
        <fullName evidence="2">Uncharacterized protein</fullName>
    </submittedName>
</protein>
<reference evidence="2 3" key="1">
    <citation type="submission" date="2019-03" db="EMBL/GenBank/DDBJ databases">
        <title>First draft genome of Liparis tanakae, snailfish: a comprehensive survey of snailfish specific genes.</title>
        <authorList>
            <person name="Kim W."/>
            <person name="Song I."/>
            <person name="Jeong J.-H."/>
            <person name="Kim D."/>
            <person name="Kim S."/>
            <person name="Ryu S."/>
            <person name="Song J.Y."/>
            <person name="Lee S.K."/>
        </authorList>
    </citation>
    <scope>NUCLEOTIDE SEQUENCE [LARGE SCALE GENOMIC DNA]</scope>
    <source>
        <tissue evidence="2">Muscle</tissue>
    </source>
</reference>
<feature type="compositionally biased region" description="Basic and acidic residues" evidence="1">
    <location>
        <begin position="79"/>
        <end position="89"/>
    </location>
</feature>